<dbReference type="InterPro" id="IPR001000">
    <property type="entry name" value="GH10_dom"/>
</dbReference>
<dbReference type="InterPro" id="IPR017853">
    <property type="entry name" value="GH"/>
</dbReference>
<evidence type="ECO:0000256" key="3">
    <source>
        <dbReference type="ARBA" id="ARBA00023277"/>
    </source>
</evidence>
<dbReference type="InterPro" id="IPR021099">
    <property type="entry name" value="PORR_domain"/>
</dbReference>
<reference evidence="8" key="1">
    <citation type="submission" date="2013-01" db="EMBL/GenBank/DDBJ databases">
        <title>Draft Genome Sequence of a Mulberry Tree, Morus notabilis C.K. Schneid.</title>
        <authorList>
            <person name="He N."/>
            <person name="Zhao S."/>
        </authorList>
    </citation>
    <scope>NUCLEOTIDE SEQUENCE</scope>
</reference>
<keyword evidence="3" id="KW-0119">Carbohydrate metabolism</keyword>
<feature type="domain" description="GH10" evidence="5">
    <location>
        <begin position="226"/>
        <end position="301"/>
    </location>
</feature>
<dbReference type="Pfam" id="PF00331">
    <property type="entry name" value="Glyco_hydro_10"/>
    <property type="match status" value="1"/>
</dbReference>
<evidence type="ECO:0000313" key="7">
    <source>
        <dbReference type="EMBL" id="EXB93634.1"/>
    </source>
</evidence>
<keyword evidence="8" id="KW-1185">Reference proteome</keyword>
<evidence type="ECO:0000256" key="4">
    <source>
        <dbReference type="ARBA" id="ARBA00023326"/>
    </source>
</evidence>
<dbReference type="SUPFAM" id="SSF51445">
    <property type="entry name" value="(Trans)glycosidases"/>
    <property type="match status" value="1"/>
</dbReference>
<dbReference type="STRING" id="981085.W9RU78"/>
<dbReference type="GO" id="GO:0000272">
    <property type="term" value="P:polysaccharide catabolic process"/>
    <property type="evidence" value="ECO:0007669"/>
    <property type="project" value="UniProtKB-KW"/>
</dbReference>
<dbReference type="Pfam" id="PF11955">
    <property type="entry name" value="PORR"/>
    <property type="match status" value="1"/>
</dbReference>
<dbReference type="GO" id="GO:0031176">
    <property type="term" value="F:endo-1,4-beta-xylanase activity"/>
    <property type="evidence" value="ECO:0007669"/>
    <property type="project" value="UniProtKB-ARBA"/>
</dbReference>
<name>W9RU78_9ROSA</name>
<evidence type="ECO:0000256" key="1">
    <source>
        <dbReference type="ARBA" id="ARBA00007495"/>
    </source>
</evidence>
<organism evidence="7 8">
    <name type="scientific">Morus notabilis</name>
    <dbReference type="NCBI Taxonomy" id="981085"/>
    <lineage>
        <taxon>Eukaryota</taxon>
        <taxon>Viridiplantae</taxon>
        <taxon>Streptophyta</taxon>
        <taxon>Embryophyta</taxon>
        <taxon>Tracheophyta</taxon>
        <taxon>Spermatophyta</taxon>
        <taxon>Magnoliopsida</taxon>
        <taxon>eudicotyledons</taxon>
        <taxon>Gunneridae</taxon>
        <taxon>Pentapetalae</taxon>
        <taxon>rosids</taxon>
        <taxon>fabids</taxon>
        <taxon>Rosales</taxon>
        <taxon>Moraceae</taxon>
        <taxon>Moreae</taxon>
        <taxon>Morus</taxon>
    </lineage>
</organism>
<dbReference type="InterPro" id="IPR044846">
    <property type="entry name" value="GH10"/>
</dbReference>
<dbReference type="EMBL" id="KE345083">
    <property type="protein sequence ID" value="EXB93634.1"/>
    <property type="molecule type" value="Genomic_DNA"/>
</dbReference>
<dbReference type="eggNOG" id="ENOG502RD7C">
    <property type="taxonomic scope" value="Eukaryota"/>
</dbReference>
<dbReference type="GO" id="GO:0003723">
    <property type="term" value="F:RNA binding"/>
    <property type="evidence" value="ECO:0007669"/>
    <property type="project" value="InterPro"/>
</dbReference>
<evidence type="ECO:0000259" key="6">
    <source>
        <dbReference type="Pfam" id="PF11955"/>
    </source>
</evidence>
<sequence>MFQSESYKKDVVDWVLKLCRANKLPLNVIKNLKWDLGLPPDYERSLIPEFPDYFRIRPCKEDMKKLEIPNKSLKAIEMMEVTLKGFIHGTCMCFLVGDLCDVLQLPHQIEPLTVEHNPIGITSMLIPTTTMQPVWQAKILLSTVINFNALDKKPICWCLREPKAAFYGGGIIEEGLSKEGNRIRQKKYGLKMSSLQPFTKQWRSHQDKSIDKVRRSNVRFRVTNADQTPLEGAQVSIKQTKFKATTFTNEMKWYATENKQGQENYTIADAMMKFARKNSISVRGHNVFWDNPKYQASWVRSLYTGYSHPAVQGIIMFAGPKAAGFNVAILTDIYFRNTPAGDVVDKLIQEWSSEILETKTDSKGYIDVSLFYGDYDVSVKQPLTNTSPTMSLRITRDNPQANVKVLIDT</sequence>
<dbReference type="PANTHER" id="PTHR31490">
    <property type="entry name" value="GLYCOSYL HYDROLASE"/>
    <property type="match status" value="1"/>
</dbReference>
<dbReference type="PANTHER" id="PTHR31490:SF52">
    <property type="entry name" value="ENDO-1,4-BETA-XYLANASE 5-RELATED"/>
    <property type="match status" value="1"/>
</dbReference>
<evidence type="ECO:0008006" key="9">
    <source>
        <dbReference type="Google" id="ProtNLM"/>
    </source>
</evidence>
<protein>
    <recommendedName>
        <fullName evidence="9">GH10 domain-containing protein</fullName>
    </recommendedName>
</protein>
<keyword evidence="4" id="KW-0624">Polysaccharide degradation</keyword>
<gene>
    <name evidence="7" type="ORF">L484_018019</name>
</gene>
<proteinExistence type="inferred from homology"/>
<evidence type="ECO:0000259" key="5">
    <source>
        <dbReference type="Pfam" id="PF00331"/>
    </source>
</evidence>
<feature type="domain" description="PORR" evidence="6">
    <location>
        <begin position="14"/>
        <end position="71"/>
    </location>
</feature>
<evidence type="ECO:0000256" key="2">
    <source>
        <dbReference type="ARBA" id="ARBA00022801"/>
    </source>
</evidence>
<keyword evidence="2" id="KW-0378">Hydrolase</keyword>
<dbReference type="Proteomes" id="UP000030645">
    <property type="component" value="Unassembled WGS sequence"/>
</dbReference>
<dbReference type="AlphaFoldDB" id="W9RU78"/>
<comment type="similarity">
    <text evidence="1">Belongs to the glycosyl hydrolase 10 (cellulase F) family.</text>
</comment>
<evidence type="ECO:0000313" key="8">
    <source>
        <dbReference type="Proteomes" id="UP000030645"/>
    </source>
</evidence>
<accession>W9RU78</accession>
<dbReference type="Gene3D" id="3.20.20.80">
    <property type="entry name" value="Glycosidases"/>
    <property type="match status" value="1"/>
</dbReference>